<evidence type="ECO:0000256" key="3">
    <source>
        <dbReference type="ARBA" id="ARBA00022833"/>
    </source>
</evidence>
<dbReference type="VEuPathDB" id="VectorBase:AEPI002396"/>
<keyword evidence="2 4" id="KW-0863">Zinc-finger</keyword>
<evidence type="ECO:0000256" key="4">
    <source>
        <dbReference type="PROSITE-ProRule" id="PRU00027"/>
    </source>
</evidence>
<dbReference type="PANTHER" id="PTHR34396">
    <property type="entry name" value="OS03G0264950 PROTEIN-RELATED"/>
    <property type="match status" value="1"/>
</dbReference>
<reference evidence="7" key="1">
    <citation type="submission" date="2013-03" db="EMBL/GenBank/DDBJ databases">
        <title>The Genome Sequence of Anopheles epiroticus epiroticus2.</title>
        <authorList>
            <consortium name="The Broad Institute Genomics Platform"/>
            <person name="Neafsey D.E."/>
            <person name="Howell P."/>
            <person name="Walker B."/>
            <person name="Young S.K."/>
            <person name="Zeng Q."/>
            <person name="Gargeya S."/>
            <person name="Fitzgerald M."/>
            <person name="Haas B."/>
            <person name="Abouelleil A."/>
            <person name="Allen A.W."/>
            <person name="Alvarado L."/>
            <person name="Arachchi H.M."/>
            <person name="Berlin A.M."/>
            <person name="Chapman S.B."/>
            <person name="Gainer-Dewar J."/>
            <person name="Goldberg J."/>
            <person name="Griggs A."/>
            <person name="Gujja S."/>
            <person name="Hansen M."/>
            <person name="Howarth C."/>
            <person name="Imamovic A."/>
            <person name="Ireland A."/>
            <person name="Larimer J."/>
            <person name="McCowan C."/>
            <person name="Murphy C."/>
            <person name="Pearson M."/>
            <person name="Poon T.W."/>
            <person name="Priest M."/>
            <person name="Roberts A."/>
            <person name="Saif S."/>
            <person name="Shea T."/>
            <person name="Sisk P."/>
            <person name="Sykes S."/>
            <person name="Wortman J."/>
            <person name="Nusbaum C."/>
            <person name="Birren B."/>
        </authorList>
    </citation>
    <scope>NUCLEOTIDE SEQUENCE [LARGE SCALE GENOMIC DNA]</scope>
    <source>
        <strain evidence="7">Epiroticus2</strain>
    </source>
</reference>
<dbReference type="PANTHER" id="PTHR34396:SF25">
    <property type="entry name" value="BOUNDARY ELEMENT ASSOCIATED FACTOR"/>
    <property type="match status" value="1"/>
</dbReference>
<dbReference type="GO" id="GO:0005634">
    <property type="term" value="C:nucleus"/>
    <property type="evidence" value="ECO:0007669"/>
    <property type="project" value="TreeGrafter"/>
</dbReference>
<dbReference type="SMART" id="SM00614">
    <property type="entry name" value="ZnF_BED"/>
    <property type="match status" value="2"/>
</dbReference>
<dbReference type="Proteomes" id="UP000075885">
    <property type="component" value="Unassembled WGS sequence"/>
</dbReference>
<dbReference type="AlphaFoldDB" id="A0A182P648"/>
<dbReference type="PROSITE" id="PS50808">
    <property type="entry name" value="ZF_BED"/>
    <property type="match status" value="2"/>
</dbReference>
<dbReference type="GO" id="GO:0006357">
    <property type="term" value="P:regulation of transcription by RNA polymerase II"/>
    <property type="evidence" value="ECO:0007669"/>
    <property type="project" value="TreeGrafter"/>
</dbReference>
<dbReference type="SUPFAM" id="SSF57667">
    <property type="entry name" value="beta-beta-alpha zinc fingers"/>
    <property type="match status" value="2"/>
</dbReference>
<evidence type="ECO:0000259" key="5">
    <source>
        <dbReference type="PROSITE" id="PS50808"/>
    </source>
</evidence>
<accession>A0A182P648</accession>
<name>A0A182P648_9DIPT</name>
<protein>
    <recommendedName>
        <fullName evidence="5">BED-type domain-containing protein</fullName>
    </recommendedName>
</protein>
<evidence type="ECO:0000256" key="2">
    <source>
        <dbReference type="ARBA" id="ARBA00022771"/>
    </source>
</evidence>
<keyword evidence="3" id="KW-0862">Zinc</keyword>
<evidence type="ECO:0000256" key="1">
    <source>
        <dbReference type="ARBA" id="ARBA00022723"/>
    </source>
</evidence>
<dbReference type="InterPro" id="IPR003656">
    <property type="entry name" value="Znf_BED"/>
</dbReference>
<dbReference type="STRING" id="199890.A0A182P648"/>
<dbReference type="GO" id="GO:0008270">
    <property type="term" value="F:zinc ion binding"/>
    <property type="evidence" value="ECO:0007669"/>
    <property type="project" value="UniProtKB-KW"/>
</dbReference>
<keyword evidence="7" id="KW-1185">Reference proteome</keyword>
<dbReference type="GO" id="GO:1990837">
    <property type="term" value="F:sequence-specific double-stranded DNA binding"/>
    <property type="evidence" value="ECO:0007669"/>
    <property type="project" value="TreeGrafter"/>
</dbReference>
<organism evidence="6 7">
    <name type="scientific">Anopheles epiroticus</name>
    <dbReference type="NCBI Taxonomy" id="199890"/>
    <lineage>
        <taxon>Eukaryota</taxon>
        <taxon>Metazoa</taxon>
        <taxon>Ecdysozoa</taxon>
        <taxon>Arthropoda</taxon>
        <taxon>Hexapoda</taxon>
        <taxon>Insecta</taxon>
        <taxon>Pterygota</taxon>
        <taxon>Neoptera</taxon>
        <taxon>Endopterygota</taxon>
        <taxon>Diptera</taxon>
        <taxon>Nematocera</taxon>
        <taxon>Culicoidea</taxon>
        <taxon>Culicidae</taxon>
        <taxon>Anophelinae</taxon>
        <taxon>Anopheles</taxon>
    </lineage>
</organism>
<dbReference type="InterPro" id="IPR036236">
    <property type="entry name" value="Znf_C2H2_sf"/>
</dbReference>
<feature type="domain" description="BED-type" evidence="5">
    <location>
        <begin position="6"/>
        <end position="58"/>
    </location>
</feature>
<feature type="domain" description="BED-type" evidence="5">
    <location>
        <begin position="66"/>
        <end position="117"/>
    </location>
</feature>
<dbReference type="EnsemblMetazoa" id="AEPI002396-RA">
    <property type="protein sequence ID" value="AEPI002396-PA"/>
    <property type="gene ID" value="AEPI002396"/>
</dbReference>
<dbReference type="InterPro" id="IPR053031">
    <property type="entry name" value="Cuticle_assoc_protein"/>
</dbReference>
<proteinExistence type="predicted"/>
<dbReference type="Pfam" id="PF02892">
    <property type="entry name" value="zf-BED"/>
    <property type="match status" value="2"/>
</dbReference>
<evidence type="ECO:0000313" key="7">
    <source>
        <dbReference type="Proteomes" id="UP000075885"/>
    </source>
</evidence>
<evidence type="ECO:0000313" key="6">
    <source>
        <dbReference type="EnsemblMetazoa" id="AEPI002396-PA"/>
    </source>
</evidence>
<keyword evidence="1" id="KW-0479">Metal-binding</keyword>
<sequence length="328" mass="38151">MPNILKANAMVWHHFIKDAEEKRGKCLYCSQSISYEKSTLSNLRRHLFRRHEEVLQQTDTSFINYERVHYVWNHFVKEHDEKARCVHCDAVLACPKNIVGNLVRHLKKKHPSQELEEEADQQTLFHPSQAQYITESMEESLTTTDTLQELELEIESELLPAELHTIDTADHSGSVKIELVADDDTEQEVIEEEIIHESQQDVEIDCEDSDVSNQYLEQYEEREEKASTQVIDEAINVTRIRNDSLEEEKVELDKQVGGRNNFFCIGMRDINIKTAVYATNIAMELESLPLRQRIIAEKLMSDVMFHAKLENLTEHTMILGKVNRPFDI</sequence>
<reference evidence="6" key="2">
    <citation type="submission" date="2020-05" db="UniProtKB">
        <authorList>
            <consortium name="EnsemblMetazoa"/>
        </authorList>
    </citation>
    <scope>IDENTIFICATION</scope>
    <source>
        <strain evidence="6">Epiroticus2</strain>
    </source>
</reference>